<keyword evidence="6" id="KW-1185">Reference proteome</keyword>
<dbReference type="VEuPathDB" id="VectorBase:HLOH_048377"/>
<feature type="domain" description="Transposable element P transposase-like GTP-binding insertion" evidence="3">
    <location>
        <begin position="527"/>
        <end position="619"/>
    </location>
</feature>
<dbReference type="InterPro" id="IPR048365">
    <property type="entry name" value="TNP-like_RNaseH_N"/>
</dbReference>
<dbReference type="Pfam" id="PF21787">
    <property type="entry name" value="TNP-like_RNaseH_N"/>
    <property type="match status" value="1"/>
</dbReference>
<evidence type="ECO:0000259" key="2">
    <source>
        <dbReference type="Pfam" id="PF21787"/>
    </source>
</evidence>
<dbReference type="Pfam" id="PF21789">
    <property type="entry name" value="TNP-like_RNaseH_C"/>
    <property type="match status" value="1"/>
</dbReference>
<reference evidence="5 6" key="1">
    <citation type="journal article" date="2020" name="Cell">
        <title>Large-Scale Comparative Analyses of Tick Genomes Elucidate Their Genetic Diversity and Vector Capacities.</title>
        <authorList>
            <consortium name="Tick Genome and Microbiome Consortium (TIGMIC)"/>
            <person name="Jia N."/>
            <person name="Wang J."/>
            <person name="Shi W."/>
            <person name="Du L."/>
            <person name="Sun Y."/>
            <person name="Zhan W."/>
            <person name="Jiang J.F."/>
            <person name="Wang Q."/>
            <person name="Zhang B."/>
            <person name="Ji P."/>
            <person name="Bell-Sakyi L."/>
            <person name="Cui X.M."/>
            <person name="Yuan T.T."/>
            <person name="Jiang B.G."/>
            <person name="Yang W.F."/>
            <person name="Lam T.T."/>
            <person name="Chang Q.C."/>
            <person name="Ding S.J."/>
            <person name="Wang X.J."/>
            <person name="Zhu J.G."/>
            <person name="Ruan X.D."/>
            <person name="Zhao L."/>
            <person name="Wei J.T."/>
            <person name="Ye R.Z."/>
            <person name="Que T.C."/>
            <person name="Du C.H."/>
            <person name="Zhou Y.H."/>
            <person name="Cheng J.X."/>
            <person name="Dai P.F."/>
            <person name="Guo W.B."/>
            <person name="Han X.H."/>
            <person name="Huang E.J."/>
            <person name="Li L.F."/>
            <person name="Wei W."/>
            <person name="Gao Y.C."/>
            <person name="Liu J.Z."/>
            <person name="Shao H.Z."/>
            <person name="Wang X."/>
            <person name="Wang C.C."/>
            <person name="Yang T.C."/>
            <person name="Huo Q.B."/>
            <person name="Li W."/>
            <person name="Chen H.Y."/>
            <person name="Chen S.E."/>
            <person name="Zhou L.G."/>
            <person name="Ni X.B."/>
            <person name="Tian J.H."/>
            <person name="Sheng Y."/>
            <person name="Liu T."/>
            <person name="Pan Y.S."/>
            <person name="Xia L.Y."/>
            <person name="Li J."/>
            <person name="Zhao F."/>
            <person name="Cao W.C."/>
        </authorList>
    </citation>
    <scope>NUCLEOTIDE SEQUENCE [LARGE SCALE GENOMIC DNA]</scope>
    <source>
        <strain evidence="5">HaeL-2018</strain>
    </source>
</reference>
<dbReference type="Proteomes" id="UP000821853">
    <property type="component" value="Chromosome 2"/>
</dbReference>
<evidence type="ECO:0000313" key="5">
    <source>
        <dbReference type="EMBL" id="KAH9367687.1"/>
    </source>
</evidence>
<feature type="domain" description="Transposable element P transposase-like RNase H" evidence="2">
    <location>
        <begin position="381"/>
        <end position="516"/>
    </location>
</feature>
<evidence type="ECO:0008006" key="7">
    <source>
        <dbReference type="Google" id="ProtNLM"/>
    </source>
</evidence>
<dbReference type="Pfam" id="PF21788">
    <property type="entry name" value="TNP-like_GBD"/>
    <property type="match status" value="1"/>
</dbReference>
<feature type="domain" description="Transposable element P transposase-like RNase H C-terminal" evidence="4">
    <location>
        <begin position="635"/>
        <end position="662"/>
    </location>
</feature>
<evidence type="ECO:0000313" key="6">
    <source>
        <dbReference type="Proteomes" id="UP000821853"/>
    </source>
</evidence>
<dbReference type="InterPro" id="IPR048367">
    <property type="entry name" value="TNP-like_RNaseH_C"/>
</dbReference>
<dbReference type="AlphaFoldDB" id="A0A9J6FXZ3"/>
<dbReference type="PANTHER" id="PTHR47577">
    <property type="entry name" value="THAP DOMAIN-CONTAINING PROTEIN 6"/>
    <property type="match status" value="1"/>
</dbReference>
<dbReference type="EMBL" id="JABSTR010000004">
    <property type="protein sequence ID" value="KAH9367687.1"/>
    <property type="molecule type" value="Genomic_DNA"/>
</dbReference>
<evidence type="ECO:0000259" key="3">
    <source>
        <dbReference type="Pfam" id="PF21788"/>
    </source>
</evidence>
<accession>A0A9J6FXZ3</accession>
<name>A0A9J6FXZ3_HAELO</name>
<evidence type="ECO:0000256" key="1">
    <source>
        <dbReference type="SAM" id="MobiDB-lite"/>
    </source>
</evidence>
<protein>
    <recommendedName>
        <fullName evidence="7">Transposable element P transposase</fullName>
    </recommendedName>
</protein>
<comment type="caution">
    <text evidence="5">The sequence shown here is derived from an EMBL/GenBank/DDBJ whole genome shotgun (WGS) entry which is preliminary data.</text>
</comment>
<proteinExistence type="predicted"/>
<dbReference type="OrthoDB" id="6502489at2759"/>
<feature type="region of interest" description="Disordered" evidence="1">
    <location>
        <begin position="48"/>
        <end position="87"/>
    </location>
</feature>
<gene>
    <name evidence="5" type="ORF">HPB48_012803</name>
</gene>
<sequence length="790" mass="89018">MFLGRYIQKDFRHIVNGVEVVIPRDVPVLRDDAVPTVFPNLPKYISKALPKERKRRGSGSHSVPPKKTRTEPEGSGSSQEDGATTDVEEAAVDGSAKHFIYNLRHPSEHWCTQTFRKEKAVSYQTAEYTSSHVPPDVFHKIAVFELQEEEAPVKCSIFLSGFLHCCRDIQSEEEAQEVLCYTANLQVCCGVGRNGEFPQVNLSNITKSTGQRLHASTCDGSVSQGVSTHSAKQCTACKRVRKIALMRLLRLKNKVKRPLLNSARKRLRYAVRTLRRTNKKVRVLRSNLERLKEKNSATAATVLEKKILELPKKQQNAVRTCFQAAKRRSLHGYKYCKEWLLECIILRMKSPRLYEHLRSHQILALPSRVCLQKCIKAFKASYGFNLKLLDCVKEKVMELGEMQRHGGLVVDEIKLSTHLDVKSSMDIEGFVDLGPFTEEKDKHTKADHGLVVMFQPFVGKWTQIIGVFASKGNVKAAVLTKIILEATILCEQAGLYVDYICCDGAPWNRTMWHKMGIHGSRKGVRCKLAHWDHVATTWKVDSSTVALRVAPKLTRPHIYLDGFQKMRVNLAFNVFSTPVLHAMDFYKDEIEDQYKNLEPTRIFVGMMVKLIEAMTSRFPAEALSVGFRYLMTSHLSQDCLERSFGIVRQASGANDHPTPAQFIIIIRCLSFYSLARSPRGTSVSPGLLDSLLSAEESLPNDEAEDGVVPLEAVEVAVDHADYVEERSDARLVYYIAGYVARKRVLSTDCAACRDACLVPRDCVPIKNCQLMPPRSGTWVGSSTRQCHYIG</sequence>
<evidence type="ECO:0000259" key="4">
    <source>
        <dbReference type="Pfam" id="PF21789"/>
    </source>
</evidence>
<dbReference type="PANTHER" id="PTHR47577:SF2">
    <property type="entry name" value="THAP DOMAIN CONTAINING 9"/>
    <property type="match status" value="1"/>
</dbReference>
<organism evidence="5 6">
    <name type="scientific">Haemaphysalis longicornis</name>
    <name type="common">Bush tick</name>
    <dbReference type="NCBI Taxonomy" id="44386"/>
    <lineage>
        <taxon>Eukaryota</taxon>
        <taxon>Metazoa</taxon>
        <taxon>Ecdysozoa</taxon>
        <taxon>Arthropoda</taxon>
        <taxon>Chelicerata</taxon>
        <taxon>Arachnida</taxon>
        <taxon>Acari</taxon>
        <taxon>Parasitiformes</taxon>
        <taxon>Ixodida</taxon>
        <taxon>Ixodoidea</taxon>
        <taxon>Ixodidae</taxon>
        <taxon>Haemaphysalinae</taxon>
        <taxon>Haemaphysalis</taxon>
    </lineage>
</organism>
<dbReference type="InterPro" id="IPR048366">
    <property type="entry name" value="TNP-like_GBD"/>
</dbReference>